<comment type="caution">
    <text evidence="2">The sequence shown here is derived from an EMBL/GenBank/DDBJ whole genome shotgun (WGS) entry which is preliminary data.</text>
</comment>
<dbReference type="SUPFAM" id="SSF51730">
    <property type="entry name" value="FAD-linked oxidoreductase"/>
    <property type="match status" value="1"/>
</dbReference>
<dbReference type="Proteomes" id="UP001597229">
    <property type="component" value="Unassembled WGS sequence"/>
</dbReference>
<protein>
    <submittedName>
        <fullName evidence="2">Uncharacterized protein</fullName>
    </submittedName>
</protein>
<sequence length="52" mass="5933">MIAPHDRRLIASGEQVRVQVVYGSDWFRHLVGRLAERPANLSLFLTSLISKK</sequence>
<proteinExistence type="predicted"/>
<keyword evidence="3" id="KW-1185">Reference proteome</keyword>
<reference evidence="3" key="1">
    <citation type="journal article" date="2019" name="Int. J. Syst. Evol. Microbiol.">
        <title>The Global Catalogue of Microorganisms (GCM) 10K type strain sequencing project: providing services to taxonomists for standard genome sequencing and annotation.</title>
        <authorList>
            <consortium name="The Broad Institute Genomics Platform"/>
            <consortium name="The Broad Institute Genome Sequencing Center for Infectious Disease"/>
            <person name="Wu L."/>
            <person name="Ma J."/>
        </authorList>
    </citation>
    <scope>NUCLEOTIDE SEQUENCE [LARGE SCALE GENOMIC DNA]</scope>
    <source>
        <strain evidence="3">CCUG 52478</strain>
    </source>
</reference>
<evidence type="ECO:0000256" key="1">
    <source>
        <dbReference type="ARBA" id="ARBA00023002"/>
    </source>
</evidence>
<gene>
    <name evidence="2" type="ORF">ACFQ3F_09555</name>
</gene>
<dbReference type="InterPro" id="IPR029041">
    <property type="entry name" value="FAD-linked_oxidoreductase-like"/>
</dbReference>
<dbReference type="Gene3D" id="6.10.250.3270">
    <property type="match status" value="1"/>
</dbReference>
<dbReference type="RefSeq" id="WP_367918583.1">
    <property type="nucleotide sequence ID" value="NZ_BAABAC010000013.1"/>
</dbReference>
<evidence type="ECO:0000313" key="3">
    <source>
        <dbReference type="Proteomes" id="UP001597229"/>
    </source>
</evidence>
<name>A0ABW3W0P3_9ACTN</name>
<dbReference type="EMBL" id="JBHTLX010000012">
    <property type="protein sequence ID" value="MFD1248033.1"/>
    <property type="molecule type" value="Genomic_DNA"/>
</dbReference>
<organism evidence="2 3">
    <name type="scientific">Nocardioides ginsengisoli</name>
    <dbReference type="NCBI Taxonomy" id="363868"/>
    <lineage>
        <taxon>Bacteria</taxon>
        <taxon>Bacillati</taxon>
        <taxon>Actinomycetota</taxon>
        <taxon>Actinomycetes</taxon>
        <taxon>Propionibacteriales</taxon>
        <taxon>Nocardioidaceae</taxon>
        <taxon>Nocardioides</taxon>
    </lineage>
</organism>
<keyword evidence="1" id="KW-0560">Oxidoreductase</keyword>
<accession>A0ABW3W0P3</accession>
<evidence type="ECO:0000313" key="2">
    <source>
        <dbReference type="EMBL" id="MFD1248033.1"/>
    </source>
</evidence>